<reference evidence="1 2" key="1">
    <citation type="submission" date="2014-03" db="EMBL/GenBank/DDBJ databases">
        <title>complete genome sequence of Flavobacteriaceae bacterium JBKA-6.</title>
        <authorList>
            <person name="Takano T."/>
            <person name="Nakamura Y."/>
            <person name="Takuma S."/>
            <person name="Yasuike M."/>
            <person name="Matsuyama T."/>
            <person name="Sakai T."/>
            <person name="Fujiwara A."/>
            <person name="Kimoto K."/>
            <person name="Fukuda Y."/>
            <person name="Kondo H."/>
            <person name="Hirono I."/>
            <person name="Nakayasu C."/>
        </authorList>
    </citation>
    <scope>NUCLEOTIDE SEQUENCE [LARGE SCALE GENOMIC DNA]</scope>
    <source>
        <strain evidence="1 2">JBKA-6</strain>
    </source>
</reference>
<keyword evidence="2" id="KW-1185">Reference proteome</keyword>
<dbReference type="EMBL" id="AP014564">
    <property type="protein sequence ID" value="BAV95230.1"/>
    <property type="molecule type" value="Genomic_DNA"/>
</dbReference>
<protein>
    <submittedName>
        <fullName evidence="1">Uncharacterized protein</fullName>
    </submittedName>
</protein>
<name>A0A1J1E7B7_9FLAO</name>
<accession>A0A1J1E7B7</accession>
<dbReference type="KEGG" id="ise:JBKA6_1217"/>
<evidence type="ECO:0000313" key="2">
    <source>
        <dbReference type="Proteomes" id="UP000243197"/>
    </source>
</evidence>
<gene>
    <name evidence="1" type="ORF">JBKA6_1217</name>
</gene>
<proteinExistence type="predicted"/>
<evidence type="ECO:0000313" key="1">
    <source>
        <dbReference type="EMBL" id="BAV95230.1"/>
    </source>
</evidence>
<dbReference type="AlphaFoldDB" id="A0A1J1E7B7"/>
<organism evidence="1 2">
    <name type="scientific">Ichthyobacterium seriolicida</name>
    <dbReference type="NCBI Taxonomy" id="242600"/>
    <lineage>
        <taxon>Bacteria</taxon>
        <taxon>Pseudomonadati</taxon>
        <taxon>Bacteroidota</taxon>
        <taxon>Flavobacteriia</taxon>
        <taxon>Flavobacteriales</taxon>
        <taxon>Ichthyobacteriaceae</taxon>
        <taxon>Ichthyobacterium</taxon>
    </lineage>
</organism>
<dbReference type="RefSeq" id="WP_096686851.1">
    <property type="nucleotide sequence ID" value="NZ_AP014564.1"/>
</dbReference>
<sequence>MFIHGAASTASRDCLIATTGTGSDKKATGLGFIQNTTADQANSKIKDAATAEAPATYPKVTDTQATNDGSDNTKYILLTMTKGTQLADESISNFKFKADKVALPNGAYFDITDAVATGDAANFPATDPTTEFTVSATGKGISFKVVAQDGTSVKFYRLEFKES</sequence>
<dbReference type="Proteomes" id="UP000243197">
    <property type="component" value="Chromosome"/>
</dbReference>